<dbReference type="STRING" id="1343740.M271_13295"/>
<dbReference type="EMBL" id="QYCY01000002">
    <property type="protein sequence ID" value="RLV73603.1"/>
    <property type="molecule type" value="Genomic_DNA"/>
</dbReference>
<evidence type="ECO:0000313" key="2">
    <source>
        <dbReference type="EMBL" id="RLV73603.1"/>
    </source>
</evidence>
<sequence length="568" mass="63312">MARKRGRERELRVIAAPFTVAAPCGARIRDRPKDLTAGDVKVLTLVGEHLGHHQRADLAARVRTGNVPARQTGRAGRAGRKKQLTAVSSSRWAGAMTRVSEDQYQLSMRCLIDERAGLRCRIRKIEQRLAVACGHRQGRVRGYADRAERWQKQRHLSKLQARLAVVEQQIDQGRPSVTVGGRRQARARHRLAETGLTEADWRKRWDAARMFLTADGESGAPHGNYSITVDPADGSLTLVLPEPLRYLSNAPRGRYRLSCTVTFHHRRPEWLDRVSAHRAVRYDIVYDPARDRWYLDASWSTSTTAPPSPEEIRASGARLLAVDLNTDHLATIVLDPHGNPISEPHTIPLELTGPTTTRDGRQRAAITRLIALAHEHDCAAIVIENLGFSDARTTGRETMGRGRRGKAFRRTVAQIPTARFRERLRSMACHQGLAVIAVDPAYTSIWGERYWKSPLQQQTKTTVTRHHSAAVAIGRRGLGHRIRRRPGVTAPDQRIGQRRATGQTASLPRPRGTTSPPRTAGTPHQGSKTRPRRSDQLVPLPDLEDRSRGHQAPNSLVCGEITDTGQLP</sequence>
<feature type="compositionally biased region" description="Low complexity" evidence="1">
    <location>
        <begin position="508"/>
        <end position="523"/>
    </location>
</feature>
<evidence type="ECO:0000256" key="1">
    <source>
        <dbReference type="SAM" id="MobiDB-lite"/>
    </source>
</evidence>
<organism evidence="2 3">
    <name type="scientific">Streptomyces rapamycinicus (strain ATCC 29253 / DSM 41530 / NRRL 5491 / AYB-994)</name>
    <name type="common">Streptomyces hygroscopicus (strain ATCC 29253)</name>
    <dbReference type="NCBI Taxonomy" id="1343740"/>
    <lineage>
        <taxon>Bacteria</taxon>
        <taxon>Bacillati</taxon>
        <taxon>Actinomycetota</taxon>
        <taxon>Actinomycetes</taxon>
        <taxon>Kitasatosporales</taxon>
        <taxon>Streptomycetaceae</taxon>
        <taxon>Streptomyces</taxon>
        <taxon>Streptomyces violaceusniger group</taxon>
    </lineage>
</organism>
<accession>A0A3L8R3B3</accession>
<comment type="caution">
    <text evidence="2">The sequence shown here is derived from an EMBL/GenBank/DDBJ whole genome shotgun (WGS) entry which is preliminary data.</text>
</comment>
<dbReference type="Proteomes" id="UP000281594">
    <property type="component" value="Unassembled WGS sequence"/>
</dbReference>
<feature type="compositionally biased region" description="Basic residues" evidence="1">
    <location>
        <begin position="477"/>
        <end position="486"/>
    </location>
</feature>
<proteinExistence type="predicted"/>
<gene>
    <name evidence="2" type="ORF">D3C57_130295</name>
</gene>
<protein>
    <recommendedName>
        <fullName evidence="4">Transposase</fullName>
    </recommendedName>
</protein>
<evidence type="ECO:0008006" key="4">
    <source>
        <dbReference type="Google" id="ProtNLM"/>
    </source>
</evidence>
<name>A0A3L8R3B3_STRRN</name>
<dbReference type="AlphaFoldDB" id="A0A3L8R3B3"/>
<evidence type="ECO:0000313" key="3">
    <source>
        <dbReference type="Proteomes" id="UP000281594"/>
    </source>
</evidence>
<reference evidence="2 3" key="1">
    <citation type="journal article" date="2018" name="J. Biol. Chem.">
        <title>Discovery of the actinoplanic acid pathway in Streptomyces rapamycinicus reveals a genetically conserved synergism with rapamycin.</title>
        <authorList>
            <person name="Mrak P."/>
            <person name="Krastel P."/>
            <person name="Pivk Lukancic P."/>
            <person name="Tao J."/>
            <person name="Pistorius D."/>
            <person name="Moore C.M."/>
        </authorList>
    </citation>
    <scope>NUCLEOTIDE SEQUENCE [LARGE SCALE GENOMIC DNA]</scope>
    <source>
        <strain evidence="2 3">NRRL 5491</strain>
    </source>
</reference>
<feature type="region of interest" description="Disordered" evidence="1">
    <location>
        <begin position="475"/>
        <end position="568"/>
    </location>
</feature>